<dbReference type="eggNOG" id="ENOG502QVRU">
    <property type="taxonomic scope" value="Eukaryota"/>
</dbReference>
<dbReference type="OMA" id="GRTRIIC"/>
<reference evidence="2" key="1">
    <citation type="submission" date="2015-05" db="UniProtKB">
        <authorList>
            <consortium name="EnsemblMetazoa"/>
        </authorList>
    </citation>
    <scope>IDENTIFICATION</scope>
</reference>
<organism evidence="2 3">
    <name type="scientific">Rhodnius prolixus</name>
    <name type="common">Triatomid bug</name>
    <dbReference type="NCBI Taxonomy" id="13249"/>
    <lineage>
        <taxon>Eukaryota</taxon>
        <taxon>Metazoa</taxon>
        <taxon>Ecdysozoa</taxon>
        <taxon>Arthropoda</taxon>
        <taxon>Hexapoda</taxon>
        <taxon>Insecta</taxon>
        <taxon>Pterygota</taxon>
        <taxon>Neoptera</taxon>
        <taxon>Paraneoptera</taxon>
        <taxon>Hemiptera</taxon>
        <taxon>Heteroptera</taxon>
        <taxon>Panheteroptera</taxon>
        <taxon>Cimicomorpha</taxon>
        <taxon>Reduviidae</taxon>
        <taxon>Triatominae</taxon>
        <taxon>Rhodnius</taxon>
    </lineage>
</organism>
<dbReference type="STRING" id="13249.T1I6A5"/>
<dbReference type="HOGENOM" id="CLU_065229_0_0_1"/>
<evidence type="ECO:0000313" key="2">
    <source>
        <dbReference type="EnsemblMetazoa" id="RPRC011824-PA"/>
    </source>
</evidence>
<name>T1I6A5_RHOPR</name>
<sequence length="242" mass="28120">LNHKRIMAGATVRINRSGKNIPLLGDKELLKKERGYVDEVTSNQEVTLVKWLDSRPVALCSNFIGKGNDTVQRWDKHQKKYVTVARPELVKTYNYAMGGVDLFDQLISYYRIFVRSKKLTLRAIFHAVDFAVVQSWIEYKKDAEVLGINKKHFLDLLQFRIRVSESLVLYQKSTVKRKRSSTIPPPVIPRRPGEIRPSDDIQYDGYHHWPQHDQGKLPSRCKFPNCKGRTRIICNKCKVHLC</sequence>
<feature type="domain" description="PiggyBac transposable element-derived protein" evidence="1">
    <location>
        <begin position="1"/>
        <end position="136"/>
    </location>
</feature>
<proteinExistence type="predicted"/>
<protein>
    <submittedName>
        <fullName evidence="2">DDE_Tnp_1_7 domain-containing protein</fullName>
    </submittedName>
</protein>
<dbReference type="PANTHER" id="PTHR47272:SF2">
    <property type="entry name" value="PIGGYBAC TRANSPOSABLE ELEMENT-DERIVED PROTEIN 3-LIKE"/>
    <property type="match status" value="1"/>
</dbReference>
<dbReference type="VEuPathDB" id="VectorBase:RPRC011824"/>
<dbReference type="Pfam" id="PF13843">
    <property type="entry name" value="DDE_Tnp_1_7"/>
    <property type="match status" value="1"/>
</dbReference>
<dbReference type="AlphaFoldDB" id="T1I6A5"/>
<evidence type="ECO:0000313" key="3">
    <source>
        <dbReference type="Proteomes" id="UP000015103"/>
    </source>
</evidence>
<dbReference type="Proteomes" id="UP000015103">
    <property type="component" value="Unassembled WGS sequence"/>
</dbReference>
<keyword evidence="3" id="KW-1185">Reference proteome</keyword>
<dbReference type="InterPro" id="IPR029526">
    <property type="entry name" value="PGBD"/>
</dbReference>
<dbReference type="EMBL" id="ACPB03009896">
    <property type="status" value="NOT_ANNOTATED_CDS"/>
    <property type="molecule type" value="Genomic_DNA"/>
</dbReference>
<accession>T1I6A5</accession>
<dbReference type="InParanoid" id="T1I6A5"/>
<dbReference type="PANTHER" id="PTHR47272">
    <property type="entry name" value="DDE_TNP_1_7 DOMAIN-CONTAINING PROTEIN"/>
    <property type="match status" value="1"/>
</dbReference>
<evidence type="ECO:0000259" key="1">
    <source>
        <dbReference type="Pfam" id="PF13843"/>
    </source>
</evidence>
<dbReference type="EnsemblMetazoa" id="RPRC011824-RA">
    <property type="protein sequence ID" value="RPRC011824-PA"/>
    <property type="gene ID" value="RPRC011824"/>
</dbReference>